<gene>
    <name evidence="2" type="ORF">RUM43_005991</name>
</gene>
<dbReference type="EMBL" id="JAWJWE010000037">
    <property type="protein sequence ID" value="KAK6625692.1"/>
    <property type="molecule type" value="Genomic_DNA"/>
</dbReference>
<feature type="region of interest" description="Disordered" evidence="1">
    <location>
        <begin position="1"/>
        <end position="84"/>
    </location>
</feature>
<dbReference type="Proteomes" id="UP001372834">
    <property type="component" value="Unassembled WGS sequence"/>
</dbReference>
<name>A0AAN8S566_POLSC</name>
<comment type="caution">
    <text evidence="2">The sequence shown here is derived from an EMBL/GenBank/DDBJ whole genome shotgun (WGS) entry which is preliminary data.</text>
</comment>
<dbReference type="AlphaFoldDB" id="A0AAN8S566"/>
<feature type="compositionally biased region" description="Low complexity" evidence="1">
    <location>
        <begin position="35"/>
        <end position="44"/>
    </location>
</feature>
<sequence length="105" mass="12090">MAENSKEETNRREREEKRRNARCTVLENGEKINFTRTRTATAGGKAKKSRDSKPSKVVKESSRAEEAEEAEEEEEEAGNGARGMFIYHRTIVRFTRREEKVATRA</sequence>
<accession>A0AAN8S566</accession>
<organism evidence="2 3">
    <name type="scientific">Polyplax serrata</name>
    <name type="common">Common mouse louse</name>
    <dbReference type="NCBI Taxonomy" id="468196"/>
    <lineage>
        <taxon>Eukaryota</taxon>
        <taxon>Metazoa</taxon>
        <taxon>Ecdysozoa</taxon>
        <taxon>Arthropoda</taxon>
        <taxon>Hexapoda</taxon>
        <taxon>Insecta</taxon>
        <taxon>Pterygota</taxon>
        <taxon>Neoptera</taxon>
        <taxon>Paraneoptera</taxon>
        <taxon>Psocodea</taxon>
        <taxon>Troctomorpha</taxon>
        <taxon>Phthiraptera</taxon>
        <taxon>Anoplura</taxon>
        <taxon>Polyplacidae</taxon>
        <taxon>Polyplax</taxon>
    </lineage>
</organism>
<evidence type="ECO:0000256" key="1">
    <source>
        <dbReference type="SAM" id="MobiDB-lite"/>
    </source>
</evidence>
<protein>
    <submittedName>
        <fullName evidence="2">Uncharacterized protein</fullName>
    </submittedName>
</protein>
<feature type="compositionally biased region" description="Basic and acidic residues" evidence="1">
    <location>
        <begin position="49"/>
        <end position="65"/>
    </location>
</feature>
<evidence type="ECO:0000313" key="3">
    <source>
        <dbReference type="Proteomes" id="UP001372834"/>
    </source>
</evidence>
<feature type="compositionally biased region" description="Acidic residues" evidence="1">
    <location>
        <begin position="66"/>
        <end position="77"/>
    </location>
</feature>
<proteinExistence type="predicted"/>
<reference evidence="2 3" key="1">
    <citation type="submission" date="2023-10" db="EMBL/GenBank/DDBJ databases">
        <title>Genomes of two closely related lineages of the louse Polyplax serrata with different host specificities.</title>
        <authorList>
            <person name="Martinu J."/>
            <person name="Tarabai H."/>
            <person name="Stefka J."/>
            <person name="Hypsa V."/>
        </authorList>
    </citation>
    <scope>NUCLEOTIDE SEQUENCE [LARGE SCALE GENOMIC DNA]</scope>
    <source>
        <strain evidence="2">HR10_N</strain>
    </source>
</reference>
<feature type="compositionally biased region" description="Basic and acidic residues" evidence="1">
    <location>
        <begin position="1"/>
        <end position="18"/>
    </location>
</feature>
<evidence type="ECO:0000313" key="2">
    <source>
        <dbReference type="EMBL" id="KAK6625692.1"/>
    </source>
</evidence>